<dbReference type="Pfam" id="PF01979">
    <property type="entry name" value="Amidohydro_1"/>
    <property type="match status" value="1"/>
</dbReference>
<dbReference type="InterPro" id="IPR006680">
    <property type="entry name" value="Amidohydro-rel"/>
</dbReference>
<dbReference type="PANTHER" id="PTHR43135:SF3">
    <property type="entry name" value="ALPHA-D-RIBOSE 1-METHYLPHOSPHONATE 5-TRIPHOSPHATE DIPHOSPHATASE"/>
    <property type="match status" value="1"/>
</dbReference>
<name>A0A7Y0L3E6_9FIRM</name>
<evidence type="ECO:0000313" key="3">
    <source>
        <dbReference type="Proteomes" id="UP000533476"/>
    </source>
</evidence>
<dbReference type="InterPro" id="IPR057744">
    <property type="entry name" value="OTAase-like"/>
</dbReference>
<dbReference type="InterPro" id="IPR032466">
    <property type="entry name" value="Metal_Hydrolase"/>
</dbReference>
<dbReference type="InterPro" id="IPR011059">
    <property type="entry name" value="Metal-dep_hydrolase_composite"/>
</dbReference>
<dbReference type="CDD" id="cd01299">
    <property type="entry name" value="Met_dep_hydrolase_A"/>
    <property type="match status" value="1"/>
</dbReference>
<comment type="caution">
    <text evidence="2">The sequence shown here is derived from an EMBL/GenBank/DDBJ whole genome shotgun (WGS) entry which is preliminary data.</text>
</comment>
<accession>A0A7Y0L3E6</accession>
<gene>
    <name evidence="2" type="ORF">HIJ39_07710</name>
</gene>
<dbReference type="Proteomes" id="UP000533476">
    <property type="component" value="Unassembled WGS sequence"/>
</dbReference>
<dbReference type="GO" id="GO:0016810">
    <property type="term" value="F:hydrolase activity, acting on carbon-nitrogen (but not peptide) bonds"/>
    <property type="evidence" value="ECO:0007669"/>
    <property type="project" value="InterPro"/>
</dbReference>
<proteinExistence type="predicted"/>
<keyword evidence="2" id="KW-0378">Hydrolase</keyword>
<dbReference type="Gene3D" id="3.20.20.140">
    <property type="entry name" value="Metal-dependent hydrolases"/>
    <property type="match status" value="1"/>
</dbReference>
<dbReference type="SUPFAM" id="SSF51556">
    <property type="entry name" value="Metallo-dependent hydrolases"/>
    <property type="match status" value="1"/>
</dbReference>
<feature type="domain" description="Amidohydrolase-related" evidence="1">
    <location>
        <begin position="55"/>
        <end position="402"/>
    </location>
</feature>
<evidence type="ECO:0000313" key="2">
    <source>
        <dbReference type="EMBL" id="NMP22237.1"/>
    </source>
</evidence>
<dbReference type="AlphaFoldDB" id="A0A7Y0L3E6"/>
<evidence type="ECO:0000259" key="1">
    <source>
        <dbReference type="Pfam" id="PF01979"/>
    </source>
</evidence>
<sequence length="415" mass="44137">MRTAIYHVMIVNPETERVAPGTVLIGDDGGIEAVQGPGDPPSESSVAVLDGGGLYLLPGLIDAHVHLRSDAVGNRDMDAKLTAADFMARALMNARITLERGITAVRDAGSSFGIGVAVRRAVEAGWHPGPHVRTAGEPFSITGGHGDPQNSWPSHVHWETGTIVDSADDARRAARRQVRDKVDFLKFMASGGVSSVGDKSTEIGLGEEEMRAAIDVARNAGIRTMAHAQAEQAIDNAIRAGVDSIEHGFYLSDWAIETMAARGIALVPTLSAMVQILQHESQVAPTTVEKAKLARDAHFASVQRAYAGGVPIVMGTDAGTPFNFHGENAQELVYLSQAGLSMWDSLKAATSAAARLLDLPTGRLQSGYWADLTLWAENPAQDLGVLLKADAFKGVVQRGRVVRWEEPKTQTSSAV</sequence>
<dbReference type="Gene3D" id="2.30.40.10">
    <property type="entry name" value="Urease, subunit C, domain 1"/>
    <property type="match status" value="1"/>
</dbReference>
<dbReference type="InterPro" id="IPR051781">
    <property type="entry name" value="Metallo-dep_Hydrolase"/>
</dbReference>
<dbReference type="EMBL" id="JABBVZ010000019">
    <property type="protein sequence ID" value="NMP22237.1"/>
    <property type="molecule type" value="Genomic_DNA"/>
</dbReference>
<organism evidence="2 3">
    <name type="scientific">Sulfobacillus harzensis</name>
    <dbReference type="NCBI Taxonomy" id="2729629"/>
    <lineage>
        <taxon>Bacteria</taxon>
        <taxon>Bacillati</taxon>
        <taxon>Bacillota</taxon>
        <taxon>Clostridia</taxon>
        <taxon>Eubacteriales</taxon>
        <taxon>Clostridiales Family XVII. Incertae Sedis</taxon>
        <taxon>Sulfobacillus</taxon>
    </lineage>
</organism>
<keyword evidence="3" id="KW-1185">Reference proteome</keyword>
<protein>
    <submittedName>
        <fullName evidence="2">Amidohydrolase family protein</fullName>
    </submittedName>
</protein>
<dbReference type="RefSeq" id="WP_169098353.1">
    <property type="nucleotide sequence ID" value="NZ_JABBVZ010000019.1"/>
</dbReference>
<reference evidence="2 3" key="1">
    <citation type="submission" date="2020-04" db="EMBL/GenBank/DDBJ databases">
        <authorList>
            <person name="Zhang R."/>
            <person name="Schippers A."/>
        </authorList>
    </citation>
    <scope>NUCLEOTIDE SEQUENCE [LARGE SCALE GENOMIC DNA]</scope>
    <source>
        <strain evidence="2 3">DSM 109850</strain>
    </source>
</reference>
<dbReference type="SUPFAM" id="SSF51338">
    <property type="entry name" value="Composite domain of metallo-dependent hydrolases"/>
    <property type="match status" value="1"/>
</dbReference>
<dbReference type="PANTHER" id="PTHR43135">
    <property type="entry name" value="ALPHA-D-RIBOSE 1-METHYLPHOSPHONATE 5-TRIPHOSPHATE DIPHOSPHATASE"/>
    <property type="match status" value="1"/>
</dbReference>